<dbReference type="SMART" id="SM00382">
    <property type="entry name" value="AAA"/>
    <property type="match status" value="1"/>
</dbReference>
<dbReference type="SUPFAM" id="SSF50475">
    <property type="entry name" value="FMN-binding split barrel"/>
    <property type="match status" value="1"/>
</dbReference>
<evidence type="ECO:0000256" key="2">
    <source>
        <dbReference type="ARBA" id="ARBA00022448"/>
    </source>
</evidence>
<keyword evidence="6 12" id="KW-0067">ATP-binding</keyword>
<evidence type="ECO:0000256" key="6">
    <source>
        <dbReference type="ARBA" id="ARBA00022840"/>
    </source>
</evidence>
<evidence type="ECO:0000256" key="10">
    <source>
        <dbReference type="SAM" id="MobiDB-lite"/>
    </source>
</evidence>
<dbReference type="GO" id="GO:0006826">
    <property type="term" value="P:iron ion transport"/>
    <property type="evidence" value="ECO:0007669"/>
    <property type="project" value="UniProtKB-KW"/>
</dbReference>
<keyword evidence="2" id="KW-0813">Transport</keyword>
<dbReference type="SUPFAM" id="SSF52540">
    <property type="entry name" value="P-loop containing nucleoside triphosphate hydrolases"/>
    <property type="match status" value="1"/>
</dbReference>
<keyword evidence="3" id="KW-1003">Cell membrane</keyword>
<gene>
    <name evidence="12" type="ORF">SAMN05445060_2263</name>
</gene>
<dbReference type="GO" id="GO:0005524">
    <property type="term" value="F:ATP binding"/>
    <property type="evidence" value="ECO:0007669"/>
    <property type="project" value="UniProtKB-KW"/>
</dbReference>
<reference evidence="12 13" key="1">
    <citation type="submission" date="2017-01" db="EMBL/GenBank/DDBJ databases">
        <authorList>
            <person name="Mah S.A."/>
            <person name="Swanson W.J."/>
            <person name="Moy G.W."/>
            <person name="Vacquier V.D."/>
        </authorList>
    </citation>
    <scope>NUCLEOTIDE SEQUENCE [LARGE SCALE GENOMIC DNA]</scope>
    <source>
        <strain evidence="12 13">CPCC 203464</strain>
    </source>
</reference>
<dbReference type="InterPro" id="IPR003439">
    <property type="entry name" value="ABC_transporter-like_ATP-bd"/>
</dbReference>
<name>A0A1N7FT83_9NOCA</name>
<keyword evidence="7" id="KW-0408">Iron</keyword>
<dbReference type="RefSeq" id="WP_076479538.1">
    <property type="nucleotide sequence ID" value="NZ_FTNT01000006.1"/>
</dbReference>
<evidence type="ECO:0000256" key="3">
    <source>
        <dbReference type="ARBA" id="ARBA00022475"/>
    </source>
</evidence>
<dbReference type="Pfam" id="PF00005">
    <property type="entry name" value="ABC_tran"/>
    <property type="match status" value="1"/>
</dbReference>
<evidence type="ECO:0000313" key="13">
    <source>
        <dbReference type="Proteomes" id="UP000186218"/>
    </source>
</evidence>
<dbReference type="Proteomes" id="UP000186218">
    <property type="component" value="Unassembled WGS sequence"/>
</dbReference>
<dbReference type="Gene3D" id="2.30.110.10">
    <property type="entry name" value="Electron Transport, Fmn-binding Protein, Chain A"/>
    <property type="match status" value="1"/>
</dbReference>
<accession>A0A1N7FT83</accession>
<dbReference type="CDD" id="cd03214">
    <property type="entry name" value="ABC_Iron-Siderophores_B12_Hemin"/>
    <property type="match status" value="1"/>
</dbReference>
<dbReference type="PANTHER" id="PTHR42771:SF2">
    <property type="entry name" value="IRON(3+)-HYDROXAMATE IMPORT ATP-BINDING PROTEIN FHUC"/>
    <property type="match status" value="1"/>
</dbReference>
<dbReference type="InterPro" id="IPR027417">
    <property type="entry name" value="P-loop_NTPase"/>
</dbReference>
<evidence type="ECO:0000256" key="5">
    <source>
        <dbReference type="ARBA" id="ARBA00022741"/>
    </source>
</evidence>
<dbReference type="Gene3D" id="3.40.50.300">
    <property type="entry name" value="P-loop containing nucleotide triphosphate hydrolases"/>
    <property type="match status" value="1"/>
</dbReference>
<dbReference type="GO" id="GO:0005886">
    <property type="term" value="C:plasma membrane"/>
    <property type="evidence" value="ECO:0007669"/>
    <property type="project" value="UniProtKB-SubCell"/>
</dbReference>
<comment type="subcellular location">
    <subcellularLocation>
        <location evidence="1">Cell membrane</location>
        <topology evidence="1">Peripheral membrane protein</topology>
    </subcellularLocation>
</comment>
<evidence type="ECO:0000259" key="11">
    <source>
        <dbReference type="PROSITE" id="PS50893"/>
    </source>
</evidence>
<evidence type="ECO:0000313" key="12">
    <source>
        <dbReference type="EMBL" id="SIS03531.1"/>
    </source>
</evidence>
<dbReference type="EMBL" id="FTNT01000006">
    <property type="protein sequence ID" value="SIS03531.1"/>
    <property type="molecule type" value="Genomic_DNA"/>
</dbReference>
<evidence type="ECO:0000256" key="9">
    <source>
        <dbReference type="ARBA" id="ARBA00023136"/>
    </source>
</evidence>
<dbReference type="Pfam" id="PF01243">
    <property type="entry name" value="PNPOx_N"/>
    <property type="match status" value="1"/>
</dbReference>
<dbReference type="FunFam" id="3.40.50.300:FF:000134">
    <property type="entry name" value="Iron-enterobactin ABC transporter ATP-binding protein"/>
    <property type="match status" value="1"/>
</dbReference>
<evidence type="ECO:0000256" key="8">
    <source>
        <dbReference type="ARBA" id="ARBA00023065"/>
    </source>
</evidence>
<sequence length="463" mass="50135">MTSSHLSASDLVLRYDDRVVIDGLSVRIPPGRITALVGPNACGKSTLLRGLGRILAPAGGVVRLDDTDVRDVPRRQFARRVGLLPQSPIAPDGITVVDLVERGRSPHQGWFGGRDAADDDAVLSAMRSTGVLSLADRPVAELSGGQRQRVWIAMALAQDTDVLLLDEPTTYLDVAHAVEVLDLLVDRNVERQTTVVVVLHDLNLACRYADHLIAMNEGRVITAGAPDEVMTEDLVSEVFGMRARVIPDPVSQSPMVVPAGRHHPLPQRRTPDGSPTDPSRIRDERALRDVVPEPHPAIMDKGTDRIDPVAARFLAAAPIVFMATTGNSGAVTVSPRGDHQGSGVRILDDGRRLALPQRRGNRRVDSMRNLLHHSGVGLLFCVPRVTHVLRVNGHATVVTDPEILGLWDGGVDVAIVVDIEETFVHCGKALHASKLWDPESWGDPDDLPTSKELYDAAVADRDD</sequence>
<dbReference type="PROSITE" id="PS00211">
    <property type="entry name" value="ABC_TRANSPORTER_1"/>
    <property type="match status" value="1"/>
</dbReference>
<dbReference type="InterPro" id="IPR011576">
    <property type="entry name" value="Pyridox_Oxase_N"/>
</dbReference>
<dbReference type="InterPro" id="IPR003593">
    <property type="entry name" value="AAA+_ATPase"/>
</dbReference>
<proteinExistence type="predicted"/>
<dbReference type="PANTHER" id="PTHR42771">
    <property type="entry name" value="IRON(3+)-HYDROXAMATE IMPORT ATP-BINDING PROTEIN FHUC"/>
    <property type="match status" value="1"/>
</dbReference>
<feature type="region of interest" description="Disordered" evidence="10">
    <location>
        <begin position="250"/>
        <end position="284"/>
    </location>
</feature>
<organism evidence="12 13">
    <name type="scientific">Williamsia sterculiae</name>
    <dbReference type="NCBI Taxonomy" id="1344003"/>
    <lineage>
        <taxon>Bacteria</taxon>
        <taxon>Bacillati</taxon>
        <taxon>Actinomycetota</taxon>
        <taxon>Actinomycetes</taxon>
        <taxon>Mycobacteriales</taxon>
        <taxon>Nocardiaceae</taxon>
        <taxon>Williamsia</taxon>
    </lineage>
</organism>
<dbReference type="AlphaFoldDB" id="A0A1N7FT83"/>
<keyword evidence="13" id="KW-1185">Reference proteome</keyword>
<dbReference type="PROSITE" id="PS50893">
    <property type="entry name" value="ABC_TRANSPORTER_2"/>
    <property type="match status" value="1"/>
</dbReference>
<dbReference type="GO" id="GO:0016887">
    <property type="term" value="F:ATP hydrolysis activity"/>
    <property type="evidence" value="ECO:0007669"/>
    <property type="project" value="InterPro"/>
</dbReference>
<keyword evidence="5" id="KW-0547">Nucleotide-binding</keyword>
<evidence type="ECO:0000256" key="4">
    <source>
        <dbReference type="ARBA" id="ARBA00022496"/>
    </source>
</evidence>
<keyword evidence="9" id="KW-0472">Membrane</keyword>
<dbReference type="STRING" id="1344003.SAMN05445060_2263"/>
<feature type="domain" description="ABC transporter" evidence="11">
    <location>
        <begin position="6"/>
        <end position="242"/>
    </location>
</feature>
<keyword evidence="4" id="KW-0410">Iron transport</keyword>
<dbReference type="InterPro" id="IPR012349">
    <property type="entry name" value="Split_barrel_FMN-bd"/>
</dbReference>
<keyword evidence="8" id="KW-0406">Ion transport</keyword>
<dbReference type="OrthoDB" id="3579586at2"/>
<protein>
    <submittedName>
        <fullName evidence="12">Iron complex transport system ATP-binding protein</fullName>
    </submittedName>
</protein>
<evidence type="ECO:0000256" key="7">
    <source>
        <dbReference type="ARBA" id="ARBA00023004"/>
    </source>
</evidence>
<dbReference type="InterPro" id="IPR017871">
    <property type="entry name" value="ABC_transporter-like_CS"/>
</dbReference>
<evidence type="ECO:0000256" key="1">
    <source>
        <dbReference type="ARBA" id="ARBA00004202"/>
    </source>
</evidence>
<dbReference type="InterPro" id="IPR051535">
    <property type="entry name" value="Siderophore_ABC-ATPase"/>
</dbReference>